<protein>
    <submittedName>
        <fullName evidence="1">(rape) hypothetical protein</fullName>
    </submittedName>
</protein>
<reference evidence="1" key="1">
    <citation type="submission" date="2021-01" db="EMBL/GenBank/DDBJ databases">
        <authorList>
            <consortium name="Genoscope - CEA"/>
            <person name="William W."/>
        </authorList>
    </citation>
    <scope>NUCLEOTIDE SEQUENCE</scope>
</reference>
<dbReference type="EMBL" id="HG994368">
    <property type="protein sequence ID" value="CAF1853595.1"/>
    <property type="molecule type" value="Genomic_DNA"/>
</dbReference>
<dbReference type="Proteomes" id="UP001295469">
    <property type="component" value="Chromosome C04"/>
</dbReference>
<accession>A0A816JZH7</accession>
<dbReference type="AlphaFoldDB" id="A0A816JZH7"/>
<organism evidence="1">
    <name type="scientific">Brassica napus</name>
    <name type="common">Rape</name>
    <dbReference type="NCBI Taxonomy" id="3708"/>
    <lineage>
        <taxon>Eukaryota</taxon>
        <taxon>Viridiplantae</taxon>
        <taxon>Streptophyta</taxon>
        <taxon>Embryophyta</taxon>
        <taxon>Tracheophyta</taxon>
        <taxon>Spermatophyta</taxon>
        <taxon>Magnoliopsida</taxon>
        <taxon>eudicotyledons</taxon>
        <taxon>Gunneridae</taxon>
        <taxon>Pentapetalae</taxon>
        <taxon>rosids</taxon>
        <taxon>malvids</taxon>
        <taxon>Brassicales</taxon>
        <taxon>Brassicaceae</taxon>
        <taxon>Brassiceae</taxon>
        <taxon>Brassica</taxon>
    </lineage>
</organism>
<evidence type="ECO:0000313" key="1">
    <source>
        <dbReference type="EMBL" id="CAF1853595.1"/>
    </source>
</evidence>
<proteinExistence type="predicted"/>
<sequence>MWPITNHKNNNAFLGTTFICLDIQVCQNTTIVPASTLATIHQ</sequence>
<gene>
    <name evidence="1" type="ORF">DARMORV10_C04P38740.1</name>
</gene>
<name>A0A816JZH7_BRANA</name>